<dbReference type="Pfam" id="PF00141">
    <property type="entry name" value="peroxidase"/>
    <property type="match status" value="1"/>
</dbReference>
<dbReference type="PROSITE" id="PS50873">
    <property type="entry name" value="PEROXIDASE_4"/>
    <property type="match status" value="1"/>
</dbReference>
<evidence type="ECO:0000256" key="9">
    <source>
        <dbReference type="PIRSR" id="PIRSR600823-3"/>
    </source>
</evidence>
<dbReference type="EMBL" id="CABITT030000007">
    <property type="protein sequence ID" value="VVB09894.1"/>
    <property type="molecule type" value="Genomic_DNA"/>
</dbReference>
<keyword evidence="5" id="KW-0349">Heme</keyword>
<evidence type="ECO:0000256" key="4">
    <source>
        <dbReference type="ARBA" id="ARBA00022559"/>
    </source>
</evidence>
<dbReference type="PANTHER" id="PTHR31517:SF82">
    <property type="entry name" value="PEROXIDASE 50-RELATED"/>
    <property type="match status" value="1"/>
</dbReference>
<dbReference type="Proteomes" id="UP000489600">
    <property type="component" value="Unassembled WGS sequence"/>
</dbReference>
<keyword evidence="9" id="KW-0106">Calcium</keyword>
<dbReference type="GO" id="GO:0046872">
    <property type="term" value="F:metal ion binding"/>
    <property type="evidence" value="ECO:0007669"/>
    <property type="project" value="UniProtKB-KW"/>
</dbReference>
<dbReference type="GO" id="GO:0006979">
    <property type="term" value="P:response to oxidative stress"/>
    <property type="evidence" value="ECO:0007669"/>
    <property type="project" value="InterPro"/>
</dbReference>
<keyword evidence="4" id="KW-0575">Peroxidase</keyword>
<evidence type="ECO:0000256" key="1">
    <source>
        <dbReference type="ARBA" id="ARBA00000189"/>
    </source>
</evidence>
<proteinExistence type="inferred from homology"/>
<sequence>MDPTTPRQFDNVYYKNLRQGKGLFTSDHDLFTHRRSKPTVDLWASNEQLFNQAFGNSMITLGRVGRNGFGLEGFGSKSQISVFAKSCSAMISNPKVCDLSELRVKGGLEFGLLFGSLGLCVSS</sequence>
<feature type="binding site" evidence="9">
    <location>
        <position position="10"/>
    </location>
    <ligand>
        <name>Ca(2+)</name>
        <dbReference type="ChEBI" id="CHEBI:29108"/>
        <label>2</label>
    </ligand>
</feature>
<evidence type="ECO:0000256" key="8">
    <source>
        <dbReference type="ARBA" id="ARBA00023004"/>
    </source>
</evidence>
<accession>A0A565C8H1</accession>
<dbReference type="EC" id="1.11.1.7" evidence="3"/>
<evidence type="ECO:0000256" key="5">
    <source>
        <dbReference type="ARBA" id="ARBA00022617"/>
    </source>
</evidence>
<protein>
    <recommendedName>
        <fullName evidence="3">peroxidase</fullName>
        <ecNumber evidence="3">1.11.1.7</ecNumber>
    </recommendedName>
</protein>
<keyword evidence="7" id="KW-0560">Oxidoreductase</keyword>
<dbReference type="InterPro" id="IPR002016">
    <property type="entry name" value="Haem_peroxidase"/>
</dbReference>
<keyword evidence="13" id="KW-1185">Reference proteome</keyword>
<evidence type="ECO:0000256" key="3">
    <source>
        <dbReference type="ARBA" id="ARBA00012313"/>
    </source>
</evidence>
<reference evidence="12" key="1">
    <citation type="submission" date="2019-07" db="EMBL/GenBank/DDBJ databases">
        <authorList>
            <person name="Dittberner H."/>
        </authorList>
    </citation>
    <scope>NUCLEOTIDE SEQUENCE [LARGE SCALE GENOMIC DNA]</scope>
</reference>
<dbReference type="PANTHER" id="PTHR31517">
    <property type="match status" value="1"/>
</dbReference>
<evidence type="ECO:0000256" key="2">
    <source>
        <dbReference type="ARBA" id="ARBA00001970"/>
    </source>
</evidence>
<dbReference type="GO" id="GO:0140825">
    <property type="term" value="F:lactoperoxidase activity"/>
    <property type="evidence" value="ECO:0007669"/>
    <property type="project" value="UniProtKB-EC"/>
</dbReference>
<evidence type="ECO:0000259" key="11">
    <source>
        <dbReference type="PROSITE" id="PS50873"/>
    </source>
</evidence>
<dbReference type="InterPro" id="IPR000823">
    <property type="entry name" value="Peroxidase_pln"/>
</dbReference>
<dbReference type="SUPFAM" id="SSF48113">
    <property type="entry name" value="Heme-dependent peroxidases"/>
    <property type="match status" value="1"/>
</dbReference>
<feature type="domain" description="Plant heme peroxidase family profile" evidence="11">
    <location>
        <begin position="1"/>
        <end position="91"/>
    </location>
</feature>
<comment type="catalytic activity">
    <reaction evidence="1">
        <text>2 a phenolic donor + H2O2 = 2 a phenolic radical donor + 2 H2O</text>
        <dbReference type="Rhea" id="RHEA:56136"/>
        <dbReference type="ChEBI" id="CHEBI:15377"/>
        <dbReference type="ChEBI" id="CHEBI:16240"/>
        <dbReference type="ChEBI" id="CHEBI:139520"/>
        <dbReference type="ChEBI" id="CHEBI:139521"/>
        <dbReference type="EC" id="1.11.1.7"/>
    </reaction>
</comment>
<feature type="binding site" evidence="9">
    <location>
        <position position="5"/>
    </location>
    <ligand>
        <name>Ca(2+)</name>
        <dbReference type="ChEBI" id="CHEBI:29108"/>
        <label>2</label>
    </ligand>
</feature>
<organism evidence="12 13">
    <name type="scientific">Arabis nemorensis</name>
    <dbReference type="NCBI Taxonomy" id="586526"/>
    <lineage>
        <taxon>Eukaryota</taxon>
        <taxon>Viridiplantae</taxon>
        <taxon>Streptophyta</taxon>
        <taxon>Embryophyta</taxon>
        <taxon>Tracheophyta</taxon>
        <taxon>Spermatophyta</taxon>
        <taxon>Magnoliopsida</taxon>
        <taxon>eudicotyledons</taxon>
        <taxon>Gunneridae</taxon>
        <taxon>Pentapetalae</taxon>
        <taxon>rosids</taxon>
        <taxon>malvids</taxon>
        <taxon>Brassicales</taxon>
        <taxon>Brassicaceae</taxon>
        <taxon>Arabideae</taxon>
        <taxon>Arabis</taxon>
    </lineage>
</organism>
<dbReference type="OrthoDB" id="1092568at2759"/>
<gene>
    <name evidence="12" type="ORF">ANE_LOCUS20338</name>
</gene>
<name>A0A565C8H1_9BRAS</name>
<evidence type="ECO:0000313" key="12">
    <source>
        <dbReference type="EMBL" id="VVB09894.1"/>
    </source>
</evidence>
<comment type="caution">
    <text evidence="12">The sequence shown here is derived from an EMBL/GenBank/DDBJ whole genome shotgun (WGS) entry which is preliminary data.</text>
</comment>
<comment type="cofactor">
    <cofactor evidence="9">
        <name>Ca(2+)</name>
        <dbReference type="ChEBI" id="CHEBI:29108"/>
    </cofactor>
    <text evidence="9">Binds 2 calcium ions per subunit.</text>
</comment>
<keyword evidence="8" id="KW-0408">Iron</keyword>
<evidence type="ECO:0000256" key="6">
    <source>
        <dbReference type="ARBA" id="ARBA00022723"/>
    </source>
</evidence>
<dbReference type="AlphaFoldDB" id="A0A565C8H1"/>
<comment type="similarity">
    <text evidence="10">Belongs to the peroxidase family.</text>
</comment>
<evidence type="ECO:0000313" key="13">
    <source>
        <dbReference type="Proteomes" id="UP000489600"/>
    </source>
</evidence>
<evidence type="ECO:0000256" key="10">
    <source>
        <dbReference type="RuleBase" id="RU004241"/>
    </source>
</evidence>
<keyword evidence="6 9" id="KW-0479">Metal-binding</keyword>
<feature type="binding site" evidence="9">
    <location>
        <position position="2"/>
    </location>
    <ligand>
        <name>Ca(2+)</name>
        <dbReference type="ChEBI" id="CHEBI:29108"/>
        <label>2</label>
    </ligand>
</feature>
<comment type="cofactor">
    <cofactor evidence="2">
        <name>heme b</name>
        <dbReference type="ChEBI" id="CHEBI:60344"/>
    </cofactor>
</comment>
<dbReference type="InterPro" id="IPR010255">
    <property type="entry name" value="Haem_peroxidase_sf"/>
</dbReference>
<dbReference type="GO" id="GO:0020037">
    <property type="term" value="F:heme binding"/>
    <property type="evidence" value="ECO:0007669"/>
    <property type="project" value="InterPro"/>
</dbReference>
<evidence type="ECO:0000256" key="7">
    <source>
        <dbReference type="ARBA" id="ARBA00023002"/>
    </source>
</evidence>
<dbReference type="Gene3D" id="1.10.420.10">
    <property type="entry name" value="Peroxidase, domain 2"/>
    <property type="match status" value="1"/>
</dbReference>